<dbReference type="GO" id="GO:0008270">
    <property type="term" value="F:zinc ion binding"/>
    <property type="evidence" value="ECO:0007669"/>
    <property type="project" value="UniProtKB-KW"/>
</dbReference>
<keyword evidence="2" id="KW-0479">Metal-binding</keyword>
<evidence type="ECO:0000256" key="2">
    <source>
        <dbReference type="ARBA" id="ARBA00022723"/>
    </source>
</evidence>
<keyword evidence="4" id="KW-0862">Zinc</keyword>
<dbReference type="GO" id="GO:0009791">
    <property type="term" value="P:post-embryonic development"/>
    <property type="evidence" value="ECO:0007669"/>
    <property type="project" value="UniProtKB-ARBA"/>
</dbReference>
<dbReference type="Gene3D" id="1.10.10.1070">
    <property type="entry name" value="Zinc finger, BED domain-containing"/>
    <property type="match status" value="1"/>
</dbReference>
<dbReference type="Ensembl" id="ENSSRHT00000033641.1">
    <property type="protein sequence ID" value="ENSSRHP00000032689.1"/>
    <property type="gene ID" value="ENSSRHG00000016836.1"/>
</dbReference>
<evidence type="ECO:0000259" key="10">
    <source>
        <dbReference type="PROSITE" id="PS50808"/>
    </source>
</evidence>
<evidence type="ECO:0000256" key="7">
    <source>
        <dbReference type="ARBA" id="ARBA00023242"/>
    </source>
</evidence>
<evidence type="ECO:0000256" key="1">
    <source>
        <dbReference type="ARBA" id="ARBA00004123"/>
    </source>
</evidence>
<dbReference type="GO" id="GO:0003677">
    <property type="term" value="F:DNA binding"/>
    <property type="evidence" value="ECO:0007669"/>
    <property type="project" value="InterPro"/>
</dbReference>
<keyword evidence="6" id="KW-0804">Transcription</keyword>
<name>A0A673I1E7_9TELE</name>
<keyword evidence="12" id="KW-1185">Reference proteome</keyword>
<reference evidence="11" key="2">
    <citation type="submission" date="2025-09" db="UniProtKB">
        <authorList>
            <consortium name="Ensembl"/>
        </authorList>
    </citation>
    <scope>IDENTIFICATION</scope>
</reference>
<dbReference type="InterPro" id="IPR012337">
    <property type="entry name" value="RNaseH-like_sf"/>
</dbReference>
<protein>
    <recommendedName>
        <fullName evidence="10">BED-type domain-containing protein</fullName>
    </recommendedName>
</protein>
<evidence type="ECO:0000256" key="9">
    <source>
        <dbReference type="SAM" id="MobiDB-lite"/>
    </source>
</evidence>
<organism evidence="11 12">
    <name type="scientific">Sinocyclocheilus rhinocerous</name>
    <dbReference type="NCBI Taxonomy" id="307959"/>
    <lineage>
        <taxon>Eukaryota</taxon>
        <taxon>Metazoa</taxon>
        <taxon>Chordata</taxon>
        <taxon>Craniata</taxon>
        <taxon>Vertebrata</taxon>
        <taxon>Euteleostomi</taxon>
        <taxon>Actinopterygii</taxon>
        <taxon>Neopterygii</taxon>
        <taxon>Teleostei</taxon>
        <taxon>Ostariophysi</taxon>
        <taxon>Cypriniformes</taxon>
        <taxon>Cyprinidae</taxon>
        <taxon>Cyprininae</taxon>
        <taxon>Sinocyclocheilus</taxon>
    </lineage>
</organism>
<dbReference type="PROSITE" id="PS50808">
    <property type="entry name" value="ZF_BED"/>
    <property type="match status" value="1"/>
</dbReference>
<evidence type="ECO:0000256" key="5">
    <source>
        <dbReference type="ARBA" id="ARBA00023015"/>
    </source>
</evidence>
<accession>A0A673I1E7</accession>
<dbReference type="SUPFAM" id="SSF57667">
    <property type="entry name" value="beta-beta-alpha zinc fingers"/>
    <property type="match status" value="1"/>
</dbReference>
<evidence type="ECO:0000313" key="11">
    <source>
        <dbReference type="Ensembl" id="ENSSRHP00000032689.1"/>
    </source>
</evidence>
<dbReference type="InterPro" id="IPR003656">
    <property type="entry name" value="Znf_BED"/>
</dbReference>
<dbReference type="InterPro" id="IPR052035">
    <property type="entry name" value="ZnF_BED_domain_contain"/>
</dbReference>
<proteinExistence type="predicted"/>
<feature type="region of interest" description="Disordered" evidence="9">
    <location>
        <begin position="1"/>
        <end position="25"/>
    </location>
</feature>
<dbReference type="AlphaFoldDB" id="A0A673I1E7"/>
<keyword evidence="3 8" id="KW-0863">Zinc-finger</keyword>
<dbReference type="GO" id="GO:0005634">
    <property type="term" value="C:nucleus"/>
    <property type="evidence" value="ECO:0007669"/>
    <property type="project" value="UniProtKB-SubCell"/>
</dbReference>
<evidence type="ECO:0000256" key="3">
    <source>
        <dbReference type="ARBA" id="ARBA00022771"/>
    </source>
</evidence>
<dbReference type="SUPFAM" id="SSF53098">
    <property type="entry name" value="Ribonuclease H-like"/>
    <property type="match status" value="1"/>
</dbReference>
<keyword evidence="5" id="KW-0805">Transcription regulation</keyword>
<dbReference type="Proteomes" id="UP000472270">
    <property type="component" value="Unassembled WGS sequence"/>
</dbReference>
<dbReference type="PANTHER" id="PTHR46481">
    <property type="entry name" value="ZINC FINGER BED DOMAIN-CONTAINING PROTEIN 4"/>
    <property type="match status" value="1"/>
</dbReference>
<evidence type="ECO:0000256" key="8">
    <source>
        <dbReference type="PROSITE-ProRule" id="PRU00027"/>
    </source>
</evidence>
<dbReference type="PANTHER" id="PTHR46481:SF10">
    <property type="entry name" value="ZINC FINGER BED DOMAIN-CONTAINING PROTEIN 39"/>
    <property type="match status" value="1"/>
</dbReference>
<reference evidence="11" key="1">
    <citation type="submission" date="2025-08" db="UniProtKB">
        <authorList>
            <consortium name="Ensembl"/>
        </authorList>
    </citation>
    <scope>IDENTIFICATION</scope>
</reference>
<evidence type="ECO:0000313" key="12">
    <source>
        <dbReference type="Proteomes" id="UP000472270"/>
    </source>
</evidence>
<sequence>MRQVKNKSMCKLTDQEPSGSFQQSSSGISSVWKYFSKDEAGKNVTCKICKSILKYNKSTSVMHTHLKRHPLKLGEEQRKSSTQPQSIIDFTKRPTVTDTRRKQITNLLVNIIVKDIRPLAAVHGEGFREVLRFFEPGYEVPSYNTLWNTIKHQYETTRKNIAKEMRGQTVSLTTDLWTSSTMEPYITVTAHYITNTWQLKARVLCTSIMSERHTAANIANRLSEIIKEWGIQVFCTVHDNASNMNLAMELCELFPNDLGCTGHTLQLAIKSGLVLPDVAKVIDAARRVVSHFRHSAVATCALKRWQEQLGIRAKKLQNDCAVRWNSTYIMLQWLFEQRIAVQSVLADETVTKPSVQKSLAMRASQWELLEQLIPVLQPLAKATEIMCGELHVGLSFIFPVLFNLTSTTLRVEASDLTAVRVFKNTVRQQLETRFKLDSGDLTQSIPTVACMLDPRFKHLNFIPESQRDATYSHLNGLVQCEEEPLAAKGELGEDVGLRSEGTADNQDEPVTGKKARLEQDFEQLFGPHIAGGKRDTPQQLRKYVDISQHHIFPPWRTLPAPQARSFFSLAGNTITRQRASLHPAHVDALIFLHTNQDQKVKDVTEQDSDSE</sequence>
<evidence type="ECO:0000256" key="6">
    <source>
        <dbReference type="ARBA" id="ARBA00023163"/>
    </source>
</evidence>
<evidence type="ECO:0000256" key="4">
    <source>
        <dbReference type="ARBA" id="ARBA00022833"/>
    </source>
</evidence>
<dbReference type="SMART" id="SM00614">
    <property type="entry name" value="ZnF_BED"/>
    <property type="match status" value="1"/>
</dbReference>
<comment type="subcellular location">
    <subcellularLocation>
        <location evidence="1">Nucleus</location>
    </subcellularLocation>
</comment>
<dbReference type="Pfam" id="PF02892">
    <property type="entry name" value="zf-BED"/>
    <property type="match status" value="1"/>
</dbReference>
<feature type="domain" description="BED-type" evidence="10">
    <location>
        <begin position="26"/>
        <end position="76"/>
    </location>
</feature>
<dbReference type="InterPro" id="IPR036236">
    <property type="entry name" value="Znf_C2H2_sf"/>
</dbReference>
<dbReference type="SUPFAM" id="SSF140996">
    <property type="entry name" value="Hermes dimerisation domain"/>
    <property type="match status" value="1"/>
</dbReference>
<keyword evidence="7" id="KW-0539">Nucleus</keyword>